<dbReference type="Gene3D" id="2.160.20.120">
    <property type="match status" value="1"/>
</dbReference>
<keyword evidence="4" id="KW-1185">Reference proteome</keyword>
<dbReference type="Proteomes" id="UP000075666">
    <property type="component" value="Unassembled WGS sequence"/>
</dbReference>
<accession>A0A150KM64</accession>
<sequence length="305" mass="33848">MEDCPLLYDEYIEEGKGRYAMKKLLLFLLVLVGLYFIGSSIKEASWFPFGRGDSHTQSIKQIDLLDIKVDSSNTTIIPEDREDVKTELEGKGKLDVDRRGDIIRIEVKRKWFQNFGFWNKSKLTVRVPQEYDRDMNVTIGSGKLTMEGPSKKDPMKLKKMNVNMGSGKLDLENLDVKQYKHNGSSGMANLTSISTQTGEIKMTSGIVNVDGYEGKLDATLSSGKLNVQMDKLEDSVDVHVSSGLVKLDLPDNADFTLKGKVSSGDISCDFPLESQEVGNHKVNGKHGSGKHTIDVTVSSGKVNIY</sequence>
<dbReference type="STRING" id="46224.B4102_3689"/>
<dbReference type="Pfam" id="PF13349">
    <property type="entry name" value="DUF4097"/>
    <property type="match status" value="1"/>
</dbReference>
<comment type="caution">
    <text evidence="3">The sequence shown here is derived from an EMBL/GenBank/DDBJ whole genome shotgun (WGS) entry which is preliminary data.</text>
</comment>
<gene>
    <name evidence="3" type="ORF">B4102_3689</name>
</gene>
<protein>
    <recommendedName>
        <fullName evidence="2">DUF4097 domain-containing protein</fullName>
    </recommendedName>
</protein>
<evidence type="ECO:0000313" key="3">
    <source>
        <dbReference type="EMBL" id="KYC94338.1"/>
    </source>
</evidence>
<keyword evidence="1" id="KW-1133">Transmembrane helix</keyword>
<feature type="domain" description="DUF4097" evidence="2">
    <location>
        <begin position="63"/>
        <end position="304"/>
    </location>
</feature>
<keyword evidence="1" id="KW-0812">Transmembrane</keyword>
<proteinExistence type="predicted"/>
<organism evidence="3 4">
    <name type="scientific">Heyndrickxia sporothermodurans</name>
    <dbReference type="NCBI Taxonomy" id="46224"/>
    <lineage>
        <taxon>Bacteria</taxon>
        <taxon>Bacillati</taxon>
        <taxon>Bacillota</taxon>
        <taxon>Bacilli</taxon>
        <taxon>Bacillales</taxon>
        <taxon>Bacillaceae</taxon>
        <taxon>Heyndrickxia</taxon>
    </lineage>
</organism>
<dbReference type="InterPro" id="IPR025164">
    <property type="entry name" value="Toastrack_DUF4097"/>
</dbReference>
<name>A0A150KM64_9BACI</name>
<dbReference type="AlphaFoldDB" id="A0A150KM64"/>
<keyword evidence="1" id="KW-0472">Membrane</keyword>
<feature type="transmembrane region" description="Helical" evidence="1">
    <location>
        <begin position="24"/>
        <end position="41"/>
    </location>
</feature>
<reference evidence="3 4" key="1">
    <citation type="submission" date="2016-01" db="EMBL/GenBank/DDBJ databases">
        <title>Genome Sequences of Twelve Sporeforming Bacillus Species Isolated from Foods.</title>
        <authorList>
            <person name="Berendsen E.M."/>
            <person name="Wells-Bennik M.H."/>
            <person name="Krawcyk A.O."/>
            <person name="De Jong A."/>
            <person name="Holsappel S."/>
            <person name="Eijlander R.T."/>
            <person name="Kuipers O.P."/>
        </authorList>
    </citation>
    <scope>NUCLEOTIDE SEQUENCE [LARGE SCALE GENOMIC DNA]</scope>
    <source>
        <strain evidence="3 4">B4102</strain>
    </source>
</reference>
<evidence type="ECO:0000256" key="1">
    <source>
        <dbReference type="SAM" id="Phobius"/>
    </source>
</evidence>
<dbReference type="EMBL" id="LQYN01000102">
    <property type="protein sequence ID" value="KYC94338.1"/>
    <property type="molecule type" value="Genomic_DNA"/>
</dbReference>
<evidence type="ECO:0000259" key="2">
    <source>
        <dbReference type="Pfam" id="PF13349"/>
    </source>
</evidence>
<evidence type="ECO:0000313" key="4">
    <source>
        <dbReference type="Proteomes" id="UP000075666"/>
    </source>
</evidence>
<dbReference type="PATRIC" id="fig|46224.3.peg.372"/>